<keyword evidence="6 8" id="KW-0460">Magnesium</keyword>
<dbReference type="AlphaFoldDB" id="D5MMC4"/>
<evidence type="ECO:0000256" key="5">
    <source>
        <dbReference type="ARBA" id="ARBA00022801"/>
    </source>
</evidence>
<dbReference type="FunFam" id="3.90.1560.10:FF:000001">
    <property type="entry name" value="Probable 2-phosphosulfolactate phosphatase"/>
    <property type="match status" value="1"/>
</dbReference>
<evidence type="ECO:0000256" key="8">
    <source>
        <dbReference type="HAMAP-Rule" id="MF_00490"/>
    </source>
</evidence>
<reference evidence="9 10" key="1">
    <citation type="journal article" date="2010" name="Nature">
        <title>Nitrite-driven anaerobic methane oxidation by oxygenic bacteria.</title>
        <authorList>
            <person name="Ettwig K.F."/>
            <person name="Butler M.K."/>
            <person name="Le Paslier D."/>
            <person name="Pelletier E."/>
            <person name="Mangenot S."/>
            <person name="Kuypers M.M.M."/>
            <person name="Schreiber F."/>
            <person name="Dutilh B.E."/>
            <person name="Zedelius J."/>
            <person name="de Beer D."/>
            <person name="Gloerich J."/>
            <person name="Wessels H.J.C.T."/>
            <person name="van Allen T."/>
            <person name="Luesken F."/>
            <person name="Wu M."/>
            <person name="van de Pas-Schoonen K.T."/>
            <person name="Op den Camp H.J.M."/>
            <person name="Janssen-Megens E.M."/>
            <person name="Francoijs K-J."/>
            <person name="Stunnenberg H."/>
            <person name="Weissenbach J."/>
            <person name="Jetten M.S.M."/>
            <person name="Strous M."/>
        </authorList>
    </citation>
    <scope>NUCLEOTIDE SEQUENCE [LARGE SCALE GENOMIC DNA]</scope>
</reference>
<comment type="catalytic activity">
    <reaction evidence="7 8">
        <text>(2R)-O-phospho-3-sulfolactate + H2O = (2R)-3-sulfolactate + phosphate</text>
        <dbReference type="Rhea" id="RHEA:23416"/>
        <dbReference type="ChEBI" id="CHEBI:15377"/>
        <dbReference type="ChEBI" id="CHEBI:15597"/>
        <dbReference type="ChEBI" id="CHEBI:43474"/>
        <dbReference type="ChEBI" id="CHEBI:58738"/>
        <dbReference type="EC" id="3.1.3.71"/>
    </reaction>
</comment>
<dbReference type="GO" id="GO:0050532">
    <property type="term" value="F:2-phosphosulfolactate phosphatase activity"/>
    <property type="evidence" value="ECO:0007669"/>
    <property type="project" value="UniProtKB-UniRule"/>
</dbReference>
<dbReference type="Pfam" id="PF04029">
    <property type="entry name" value="2-ph_phosp"/>
    <property type="match status" value="1"/>
</dbReference>
<evidence type="ECO:0000256" key="2">
    <source>
        <dbReference type="ARBA" id="ARBA00009997"/>
    </source>
</evidence>
<accession>D5MMC4</accession>
<evidence type="ECO:0000256" key="1">
    <source>
        <dbReference type="ARBA" id="ARBA00001946"/>
    </source>
</evidence>
<dbReference type="GO" id="GO:0000287">
    <property type="term" value="F:magnesium ion binding"/>
    <property type="evidence" value="ECO:0007669"/>
    <property type="project" value="UniProtKB-UniRule"/>
</dbReference>
<evidence type="ECO:0000256" key="6">
    <source>
        <dbReference type="ARBA" id="ARBA00022842"/>
    </source>
</evidence>
<dbReference type="PANTHER" id="PTHR37311">
    <property type="entry name" value="2-PHOSPHOSULFOLACTATE PHOSPHATASE-RELATED"/>
    <property type="match status" value="1"/>
</dbReference>
<dbReference type="KEGG" id="mox:DAMO_0949"/>
<dbReference type="SUPFAM" id="SSF142823">
    <property type="entry name" value="ComB-like"/>
    <property type="match status" value="1"/>
</dbReference>
<protein>
    <recommendedName>
        <fullName evidence="4 8">Probable 2-phosphosulfolactate phosphatase</fullName>
        <ecNumber evidence="3 8">3.1.3.71</ecNumber>
    </recommendedName>
</protein>
<evidence type="ECO:0000313" key="9">
    <source>
        <dbReference type="EMBL" id="CBE68010.1"/>
    </source>
</evidence>
<dbReference type="InterPro" id="IPR005238">
    <property type="entry name" value="ComB-like"/>
</dbReference>
<sequence>MNIEVAFSRLDPACRFACGRAVAVIDVIRATTTITMALYQGCAGVIPVRTLSEARTVARRLGKEALLAGERGAVRAAGFDLGNSPAEYGRERVKGKTVVLTTTNGTRTFQTASEARAIIACSFLNAAAAARWLIGTGLDILIVCAGRQGRFCLEDVVGSGMLIDRVLNISDNSIECSDAAWAAHQLFSNYRGDLLGMLRGCEWGGEIIRKGFGADLEICAQVDLTDIVPVMRAGRLVAERP</sequence>
<dbReference type="EMBL" id="FP565575">
    <property type="protein sequence ID" value="CBE68010.1"/>
    <property type="molecule type" value="Genomic_DNA"/>
</dbReference>
<keyword evidence="5 8" id="KW-0378">Hydrolase</keyword>
<evidence type="ECO:0000256" key="3">
    <source>
        <dbReference type="ARBA" id="ARBA00012953"/>
    </source>
</evidence>
<dbReference type="HOGENOM" id="CLU_070028_0_0_0"/>
<evidence type="ECO:0000256" key="7">
    <source>
        <dbReference type="ARBA" id="ARBA00033711"/>
    </source>
</evidence>
<dbReference type="Gene3D" id="3.90.1560.10">
    <property type="entry name" value="ComB-like"/>
    <property type="match status" value="1"/>
</dbReference>
<dbReference type="PANTHER" id="PTHR37311:SF1">
    <property type="entry name" value="2-PHOSPHOSULFOLACTATE PHOSPHATASE-RELATED"/>
    <property type="match status" value="1"/>
</dbReference>
<evidence type="ECO:0000313" key="10">
    <source>
        <dbReference type="Proteomes" id="UP000006898"/>
    </source>
</evidence>
<dbReference type="InterPro" id="IPR036702">
    <property type="entry name" value="ComB-like_sf"/>
</dbReference>
<dbReference type="STRING" id="671143.DAMO_0949"/>
<dbReference type="HAMAP" id="MF_00490">
    <property type="entry name" value="ComB"/>
    <property type="match status" value="1"/>
</dbReference>
<dbReference type="GO" id="GO:0050545">
    <property type="term" value="F:sulfopyruvate decarboxylase activity"/>
    <property type="evidence" value="ECO:0007669"/>
    <property type="project" value="TreeGrafter"/>
</dbReference>
<comment type="similarity">
    <text evidence="2 8">Belongs to the ComB family.</text>
</comment>
<evidence type="ECO:0000256" key="4">
    <source>
        <dbReference type="ARBA" id="ARBA00021948"/>
    </source>
</evidence>
<name>D5MMC4_METO1</name>
<comment type="cofactor">
    <cofactor evidence="1 8">
        <name>Mg(2+)</name>
        <dbReference type="ChEBI" id="CHEBI:18420"/>
    </cofactor>
</comment>
<organism evidence="9 10">
    <name type="scientific">Methylomirabilis oxygeniifera</name>
    <dbReference type="NCBI Taxonomy" id="671143"/>
    <lineage>
        <taxon>Bacteria</taxon>
        <taxon>Candidatus Methylomirabilota</taxon>
        <taxon>Candidatus Methylomirabilia</taxon>
        <taxon>Candidatus Methylomirabilales</taxon>
        <taxon>Candidatus Methylomirabilaceae</taxon>
        <taxon>Candidatus Methylomirabilis</taxon>
    </lineage>
</organism>
<gene>
    <name evidence="8 9" type="primary">comB</name>
    <name evidence="9" type="ORF">DAMO_0949</name>
</gene>
<dbReference type="eggNOG" id="COG2045">
    <property type="taxonomic scope" value="Bacteria"/>
</dbReference>
<dbReference type="Proteomes" id="UP000006898">
    <property type="component" value="Chromosome"/>
</dbReference>
<dbReference type="EC" id="3.1.3.71" evidence="3 8"/>
<proteinExistence type="inferred from homology"/>